<feature type="domain" description="Aminoglycoside phosphotransferase" evidence="3">
    <location>
        <begin position="66"/>
        <end position="303"/>
    </location>
</feature>
<dbReference type="GO" id="GO:0009088">
    <property type="term" value="P:threonine biosynthetic process"/>
    <property type="evidence" value="ECO:0007669"/>
    <property type="project" value="TreeGrafter"/>
</dbReference>
<feature type="region of interest" description="Disordered" evidence="2">
    <location>
        <begin position="1"/>
        <end position="26"/>
    </location>
</feature>
<gene>
    <name evidence="4" type="ORF">AW736_22345</name>
</gene>
<evidence type="ECO:0000259" key="3">
    <source>
        <dbReference type="Pfam" id="PF01636"/>
    </source>
</evidence>
<dbReference type="STRING" id="1184151.AW736_22345"/>
<evidence type="ECO:0000313" key="5">
    <source>
        <dbReference type="Proteomes" id="UP000078486"/>
    </source>
</evidence>
<dbReference type="PANTHER" id="PTHR21064:SF6">
    <property type="entry name" value="AMINOGLYCOSIDE PHOSPHOTRANSFERASE DOMAIN-CONTAINING PROTEIN"/>
    <property type="match status" value="1"/>
</dbReference>
<dbReference type="OrthoDB" id="4030632at2"/>
<dbReference type="GO" id="GO:0004413">
    <property type="term" value="F:homoserine kinase activity"/>
    <property type="evidence" value="ECO:0007669"/>
    <property type="project" value="TreeGrafter"/>
</dbReference>
<comment type="caution">
    <text evidence="4">The sequence shown here is derived from an EMBL/GenBank/DDBJ whole genome shotgun (WGS) entry which is preliminary data.</text>
</comment>
<evidence type="ECO:0000256" key="2">
    <source>
        <dbReference type="SAM" id="MobiDB-lite"/>
    </source>
</evidence>
<comment type="similarity">
    <text evidence="1">Belongs to the pseudomonas-type ThrB family.</text>
</comment>
<dbReference type="AlphaFoldDB" id="A0A178ICA4"/>
<dbReference type="Gene3D" id="3.90.1200.10">
    <property type="match status" value="1"/>
</dbReference>
<evidence type="ECO:0000313" key="4">
    <source>
        <dbReference type="EMBL" id="OAM87654.1"/>
    </source>
</evidence>
<organism evidence="4 5">
    <name type="scientific">Termitidicoccus mucosus</name>
    <dbReference type="NCBI Taxonomy" id="1184151"/>
    <lineage>
        <taxon>Bacteria</taxon>
        <taxon>Pseudomonadati</taxon>
        <taxon>Verrucomicrobiota</taxon>
        <taxon>Opitutia</taxon>
        <taxon>Opitutales</taxon>
        <taxon>Opitutaceae</taxon>
        <taxon>Termitidicoccus</taxon>
    </lineage>
</organism>
<sequence>MPALTLERRPASTRRRAVPPPAAAPAPSFAALPVAEQLARVEQLARQALPLYGLPSSSEIRLLNYSENATWLIRPPAGPARVLRINRPGYHPRANIASELEWVLAIRRDTPIVTAEPIAALDGEFIQHIWHPGVPEPRNCVLFTFVEGAEPDEGNRLASFELLGEVTARLHAHVVAWKPSRPMRRFRWDFDTMLGPGGHWGRWQKGTGVTPAIQRHLSRVLPVLRRRSDAVGFSKNRFGLIHADLRAANLLVKGDTVAAIDFDDCGYSWFIYDLAAALSFIETHSDVPALIDAWLRGYAKVRALSKPELAAIDTFMMMRRLLLLAWIGSHADTAQAQSVAPGFAEGTAALAERYLSRFS</sequence>
<keyword evidence="5" id="KW-1185">Reference proteome</keyword>
<name>A0A178ICA4_9BACT</name>
<keyword evidence="4" id="KW-0808">Transferase</keyword>
<dbReference type="InterPro" id="IPR011009">
    <property type="entry name" value="Kinase-like_dom_sf"/>
</dbReference>
<dbReference type="EMBL" id="LRRQ01000167">
    <property type="protein sequence ID" value="OAM87654.1"/>
    <property type="molecule type" value="Genomic_DNA"/>
</dbReference>
<dbReference type="PANTHER" id="PTHR21064">
    <property type="entry name" value="AMINOGLYCOSIDE PHOSPHOTRANSFERASE DOMAIN-CONTAINING PROTEIN-RELATED"/>
    <property type="match status" value="1"/>
</dbReference>
<protein>
    <submittedName>
        <fullName evidence="4">Aminoglycoside phosphotransferase</fullName>
    </submittedName>
</protein>
<reference evidence="4 5" key="1">
    <citation type="submission" date="2016-01" db="EMBL/GenBank/DDBJ databases">
        <title>High potential of lignocellulose degradation of a new Verrucomicrobia species.</title>
        <authorList>
            <person name="Wang Y."/>
            <person name="Shi Y."/>
            <person name="Qiu Z."/>
            <person name="Liu S."/>
            <person name="Yang H."/>
        </authorList>
    </citation>
    <scope>NUCLEOTIDE SEQUENCE [LARGE SCALE GENOMIC DNA]</scope>
    <source>
        <strain evidence="4 5">TSB47</strain>
    </source>
</reference>
<dbReference type="Proteomes" id="UP000078486">
    <property type="component" value="Unassembled WGS sequence"/>
</dbReference>
<proteinExistence type="inferred from homology"/>
<dbReference type="InterPro" id="IPR050249">
    <property type="entry name" value="Pseudomonas-type_ThrB"/>
</dbReference>
<feature type="compositionally biased region" description="Basic and acidic residues" evidence="2">
    <location>
        <begin position="1"/>
        <end position="10"/>
    </location>
</feature>
<evidence type="ECO:0000256" key="1">
    <source>
        <dbReference type="ARBA" id="ARBA00038240"/>
    </source>
</evidence>
<dbReference type="InterPro" id="IPR002575">
    <property type="entry name" value="Aminoglycoside_PTrfase"/>
</dbReference>
<dbReference type="Pfam" id="PF01636">
    <property type="entry name" value="APH"/>
    <property type="match status" value="1"/>
</dbReference>
<dbReference type="SUPFAM" id="SSF56112">
    <property type="entry name" value="Protein kinase-like (PK-like)"/>
    <property type="match status" value="1"/>
</dbReference>
<accession>A0A178ICA4</accession>
<dbReference type="RefSeq" id="WP_068772523.1">
    <property type="nucleotide sequence ID" value="NZ_CP109796.1"/>
</dbReference>